<keyword evidence="3" id="KW-1185">Reference proteome</keyword>
<dbReference type="PaxDb" id="4113-PGSC0003DMT400092900"/>
<dbReference type="PANTHER" id="PTHR34536:SF12">
    <property type="entry name" value="BTZ DOMAIN-CONTAINING PROTEIN"/>
    <property type="match status" value="1"/>
</dbReference>
<reference evidence="3" key="1">
    <citation type="journal article" date="2011" name="Nature">
        <title>Genome sequence and analysis of the tuber crop potato.</title>
        <authorList>
            <consortium name="The Potato Genome Sequencing Consortium"/>
        </authorList>
    </citation>
    <scope>NUCLEOTIDE SEQUENCE [LARGE SCALE GENOMIC DNA]</scope>
    <source>
        <strain evidence="3">cv. DM1-3 516 R44</strain>
    </source>
</reference>
<evidence type="ECO:0000313" key="3">
    <source>
        <dbReference type="Proteomes" id="UP000011115"/>
    </source>
</evidence>
<sequence>MPLHTHESHDDFMKACDDKAKKILHNFAVFRLATGSSLPSRSGRERYSYMKEEKFHLQRNRDEIYGYGSKFARDRFQDRSFGGSRGDFMHRRDKGWGWGQGMYVVRDFESYGGVADYPFRHKRSAPTWESANECNDYDGVAFGSNMRRKPLNDDLPSSRHPPARRQSPSGREDIAIMGTQMLRRAPRNISPRRCTGENGFTYVGVWHSEKFNRYFPADISSPVYSHQHFMYDGHDRHFA</sequence>
<dbReference type="Gramene" id="PGSC0003DMT400092900">
    <property type="protein sequence ID" value="PGSC0003DMT400092900"/>
    <property type="gene ID" value="PGSC0003DMG400042471"/>
</dbReference>
<proteinExistence type="predicted"/>
<dbReference type="AlphaFoldDB" id="M1DQT7"/>
<dbReference type="Proteomes" id="UP000011115">
    <property type="component" value="Unassembled WGS sequence"/>
</dbReference>
<dbReference type="HOGENOM" id="CLU_1162839_0_0_1"/>
<dbReference type="eggNOG" id="ENOG502QS0K">
    <property type="taxonomic scope" value="Eukaryota"/>
</dbReference>
<feature type="region of interest" description="Disordered" evidence="1">
    <location>
        <begin position="148"/>
        <end position="174"/>
    </location>
</feature>
<evidence type="ECO:0000313" key="2">
    <source>
        <dbReference type="EnsemblPlants" id="PGSC0003DMT400092900"/>
    </source>
</evidence>
<accession>M1DQT7</accession>
<protein>
    <submittedName>
        <fullName evidence="2">Uncharacterized protein</fullName>
    </submittedName>
</protein>
<name>M1DQT7_SOLTU</name>
<dbReference type="InParanoid" id="M1DQT7"/>
<dbReference type="EnsemblPlants" id="PGSC0003DMT400092900">
    <property type="protein sequence ID" value="PGSC0003DMT400092900"/>
    <property type="gene ID" value="PGSC0003DMG400042471"/>
</dbReference>
<organism evidence="2 3">
    <name type="scientific">Solanum tuberosum</name>
    <name type="common">Potato</name>
    <dbReference type="NCBI Taxonomy" id="4113"/>
    <lineage>
        <taxon>Eukaryota</taxon>
        <taxon>Viridiplantae</taxon>
        <taxon>Streptophyta</taxon>
        <taxon>Embryophyta</taxon>
        <taxon>Tracheophyta</taxon>
        <taxon>Spermatophyta</taxon>
        <taxon>Magnoliopsida</taxon>
        <taxon>eudicotyledons</taxon>
        <taxon>Gunneridae</taxon>
        <taxon>Pentapetalae</taxon>
        <taxon>asterids</taxon>
        <taxon>lamiids</taxon>
        <taxon>Solanales</taxon>
        <taxon>Solanaceae</taxon>
        <taxon>Solanoideae</taxon>
        <taxon>Solaneae</taxon>
        <taxon>Solanum</taxon>
    </lineage>
</organism>
<evidence type="ECO:0000256" key="1">
    <source>
        <dbReference type="SAM" id="MobiDB-lite"/>
    </source>
</evidence>
<dbReference type="PANTHER" id="PTHR34536">
    <property type="entry name" value="DENTIN SIALOPHOSPHOPROTEIN-LIKE PROTEIN"/>
    <property type="match status" value="1"/>
</dbReference>
<reference evidence="2" key="2">
    <citation type="submission" date="2015-06" db="UniProtKB">
        <authorList>
            <consortium name="EnsemblPlants"/>
        </authorList>
    </citation>
    <scope>IDENTIFICATION</scope>
    <source>
        <strain evidence="2">DM1-3 516 R44</strain>
    </source>
</reference>